<organism evidence="2 3">
    <name type="scientific">Candidatus Tanganyikabacteria bacterium</name>
    <dbReference type="NCBI Taxonomy" id="2961651"/>
    <lineage>
        <taxon>Bacteria</taxon>
        <taxon>Bacillati</taxon>
        <taxon>Candidatus Sericytochromatia</taxon>
        <taxon>Candidatus Tanganyikabacteria</taxon>
    </lineage>
</organism>
<dbReference type="PANTHER" id="PTHR45138:SF9">
    <property type="entry name" value="DIGUANYLATE CYCLASE DGCM-RELATED"/>
    <property type="match status" value="1"/>
</dbReference>
<name>A0A937X444_9BACT</name>
<dbReference type="Pfam" id="PF00990">
    <property type="entry name" value="GGDEF"/>
    <property type="match status" value="1"/>
</dbReference>
<dbReference type="InterPro" id="IPR029787">
    <property type="entry name" value="Nucleotide_cyclase"/>
</dbReference>
<reference evidence="2 3" key="1">
    <citation type="submission" date="2019-03" db="EMBL/GenBank/DDBJ databases">
        <title>Lake Tanganyika Metagenome-Assembled Genomes (MAGs).</title>
        <authorList>
            <person name="Tran P."/>
        </authorList>
    </citation>
    <scope>NUCLEOTIDE SEQUENCE [LARGE SCALE GENOMIC DNA]</scope>
    <source>
        <strain evidence="2">K_DeepCast_65m_m2_236</strain>
    </source>
</reference>
<dbReference type="PANTHER" id="PTHR45138">
    <property type="entry name" value="REGULATORY COMPONENTS OF SENSORY TRANSDUCTION SYSTEM"/>
    <property type="match status" value="1"/>
</dbReference>
<dbReference type="EMBL" id="VGJX01000386">
    <property type="protein sequence ID" value="MBM3274948.1"/>
    <property type="molecule type" value="Genomic_DNA"/>
</dbReference>
<sequence>METLTQLSQDQLQGLVATARKIAPSTNWEYNYGLIRDALKEHSPGVTVALWWPAPDGVVALSSGAEAAFDGFTGGREIEDVLTEAEKAEFQPIAEVDGGHRTHVGANRQTYGVLLLKGNDTEYLQALAKVLATPLGLAAHALKLEEEVNKRTSTDKLTGLWNRMYFNERFREECERLVRSKETGSVAIVSLDNFSALTRTMTPDQGNQTFAQVGQAVRTVVRQTDWAVRWDGYDLLFYFPSTSAEAAVEVLKRFSKRLLSISQMLEPLGGVSSTVETTSPRALVQLATRRLDLARKDGNRKVICYATPGGGLQFFRGEAQ</sequence>
<comment type="caution">
    <text evidence="2">The sequence shown here is derived from an EMBL/GenBank/DDBJ whole genome shotgun (WGS) entry which is preliminary data.</text>
</comment>
<proteinExistence type="predicted"/>
<feature type="domain" description="GGDEF" evidence="1">
    <location>
        <begin position="182"/>
        <end position="307"/>
    </location>
</feature>
<dbReference type="Gene3D" id="3.30.70.270">
    <property type="match status" value="1"/>
</dbReference>
<evidence type="ECO:0000313" key="2">
    <source>
        <dbReference type="EMBL" id="MBM3274948.1"/>
    </source>
</evidence>
<gene>
    <name evidence="2" type="ORF">FJZ00_07335</name>
</gene>
<protein>
    <submittedName>
        <fullName evidence="2">GGDEF domain-containing protein</fullName>
    </submittedName>
</protein>
<accession>A0A937X444</accession>
<dbReference type="CDD" id="cd01949">
    <property type="entry name" value="GGDEF"/>
    <property type="match status" value="1"/>
</dbReference>
<dbReference type="AlphaFoldDB" id="A0A937X444"/>
<dbReference type="SUPFAM" id="SSF55073">
    <property type="entry name" value="Nucleotide cyclase"/>
    <property type="match status" value="1"/>
</dbReference>
<dbReference type="InterPro" id="IPR000160">
    <property type="entry name" value="GGDEF_dom"/>
</dbReference>
<evidence type="ECO:0000259" key="1">
    <source>
        <dbReference type="PROSITE" id="PS50887"/>
    </source>
</evidence>
<dbReference type="InterPro" id="IPR050469">
    <property type="entry name" value="Diguanylate_Cyclase"/>
</dbReference>
<dbReference type="NCBIfam" id="TIGR00254">
    <property type="entry name" value="GGDEF"/>
    <property type="match status" value="1"/>
</dbReference>
<dbReference type="GO" id="GO:0052621">
    <property type="term" value="F:diguanylate cyclase activity"/>
    <property type="evidence" value="ECO:0007669"/>
    <property type="project" value="TreeGrafter"/>
</dbReference>
<dbReference type="Proteomes" id="UP000703893">
    <property type="component" value="Unassembled WGS sequence"/>
</dbReference>
<dbReference type="PROSITE" id="PS50887">
    <property type="entry name" value="GGDEF"/>
    <property type="match status" value="1"/>
</dbReference>
<dbReference type="InterPro" id="IPR043128">
    <property type="entry name" value="Rev_trsase/Diguanyl_cyclase"/>
</dbReference>
<dbReference type="SMART" id="SM00267">
    <property type="entry name" value="GGDEF"/>
    <property type="match status" value="1"/>
</dbReference>
<evidence type="ECO:0000313" key="3">
    <source>
        <dbReference type="Proteomes" id="UP000703893"/>
    </source>
</evidence>